<dbReference type="Proteomes" id="UP000279235">
    <property type="component" value="Unassembled WGS sequence"/>
</dbReference>
<protein>
    <submittedName>
        <fullName evidence="2">Uncharacterized protein</fullName>
    </submittedName>
</protein>
<dbReference type="AlphaFoldDB" id="A0A2X0SRG9"/>
<accession>A0A2X0SRG9</accession>
<name>A0A2X0SRG9_9LACT</name>
<evidence type="ECO:0000313" key="1">
    <source>
        <dbReference type="EMBL" id="SPB23380.1"/>
    </source>
</evidence>
<reference evidence="1" key="1">
    <citation type="submission" date="2018-01" db="EMBL/GenBank/DDBJ databases">
        <authorList>
            <person name="Gaut B.S."/>
            <person name="Morton B.R."/>
            <person name="Clegg M.T."/>
            <person name="Duvall M.R."/>
        </authorList>
    </citation>
    <scope>NUCLEOTIDE SEQUENCE</scope>
    <source>
        <strain evidence="1">Lactococcus lactis</strain>
    </source>
</reference>
<reference evidence="2" key="3">
    <citation type="submission" date="2018-05" db="EMBL/GenBank/DDBJ databases">
        <authorList>
            <person name="Lanie J.A."/>
            <person name="Ng W.-L."/>
            <person name="Kazmierczak K.M."/>
            <person name="Andrzejewski T.M."/>
            <person name="Davidsen T.M."/>
            <person name="Wayne K.J."/>
            <person name="Tettelin H."/>
            <person name="Glass J.I."/>
            <person name="Rusch D."/>
            <person name="Podicherti R."/>
            <person name="Tsui H.-C.T."/>
            <person name="Winkler M.E."/>
        </authorList>
    </citation>
    <scope>NUCLEOTIDE SEQUENCE</scope>
    <source>
        <strain evidence="2">Lactococcus lactis</strain>
    </source>
</reference>
<dbReference type="EMBL" id="OGTW02000010">
    <property type="protein sequence ID" value="SPS10574.1"/>
    <property type="molecule type" value="Genomic_DNA"/>
</dbReference>
<dbReference type="EMBL" id="OGTW01000010">
    <property type="protein sequence ID" value="SPB23380.1"/>
    <property type="molecule type" value="Genomic_DNA"/>
</dbReference>
<gene>
    <name evidence="2" type="ORF">AMHIJAGA_00494</name>
</gene>
<evidence type="ECO:0000313" key="2">
    <source>
        <dbReference type="EMBL" id="SPS10574.1"/>
    </source>
</evidence>
<organism evidence="2 3">
    <name type="scientific">Lactococcus lactis</name>
    <dbReference type="NCBI Taxonomy" id="1358"/>
    <lineage>
        <taxon>Bacteria</taxon>
        <taxon>Bacillati</taxon>
        <taxon>Bacillota</taxon>
        <taxon>Bacilli</taxon>
        <taxon>Lactobacillales</taxon>
        <taxon>Streptococcaceae</taxon>
        <taxon>Lactococcus</taxon>
    </lineage>
</organism>
<dbReference type="RefSeq" id="WP_003129468.1">
    <property type="nucleotide sequence ID" value="NZ_CP084189.1"/>
</dbReference>
<evidence type="ECO:0000313" key="3">
    <source>
        <dbReference type="Proteomes" id="UP000279235"/>
    </source>
</evidence>
<proteinExistence type="predicted"/>
<sequence length="56" mass="6396">MAEKSVRVTISKDNKTTELTLRGVTVKDFEKIFFAVQKQMKSCEKKEDKHHAIGGE</sequence>
<reference evidence="3" key="2">
    <citation type="submission" date="2018-05" db="EMBL/GenBank/DDBJ databases">
        <authorList>
            <person name="Duru I."/>
        </authorList>
    </citation>
    <scope>NUCLEOTIDE SEQUENCE [LARGE SCALE GENOMIC DNA]</scope>
</reference>